<reference evidence="1" key="1">
    <citation type="submission" date="2020-06" db="EMBL/GenBank/DDBJ databases">
        <authorList>
            <person name="Li T."/>
            <person name="Hu X."/>
            <person name="Zhang T."/>
            <person name="Song X."/>
            <person name="Zhang H."/>
            <person name="Dai N."/>
            <person name="Sheng W."/>
            <person name="Hou X."/>
            <person name="Wei L."/>
        </authorList>
    </citation>
    <scope>NUCLEOTIDE SEQUENCE</scope>
    <source>
        <strain evidence="1">3651</strain>
        <tissue evidence="1">Leaf</tissue>
    </source>
</reference>
<evidence type="ECO:0008006" key="3">
    <source>
        <dbReference type="Google" id="ProtNLM"/>
    </source>
</evidence>
<name>A0AAE1YV58_9LAMI</name>
<reference evidence="1" key="2">
    <citation type="journal article" date="2024" name="Plant">
        <title>Genomic evolution and insights into agronomic trait innovations of Sesamum species.</title>
        <authorList>
            <person name="Miao H."/>
            <person name="Wang L."/>
            <person name="Qu L."/>
            <person name="Liu H."/>
            <person name="Sun Y."/>
            <person name="Le M."/>
            <person name="Wang Q."/>
            <person name="Wei S."/>
            <person name="Zheng Y."/>
            <person name="Lin W."/>
            <person name="Duan Y."/>
            <person name="Cao H."/>
            <person name="Xiong S."/>
            <person name="Wang X."/>
            <person name="Wei L."/>
            <person name="Li C."/>
            <person name="Ma Q."/>
            <person name="Ju M."/>
            <person name="Zhao R."/>
            <person name="Li G."/>
            <person name="Mu C."/>
            <person name="Tian Q."/>
            <person name="Mei H."/>
            <person name="Zhang T."/>
            <person name="Gao T."/>
            <person name="Zhang H."/>
        </authorList>
    </citation>
    <scope>NUCLEOTIDE SEQUENCE</scope>
    <source>
        <strain evidence="1">3651</strain>
    </source>
</reference>
<evidence type="ECO:0000313" key="2">
    <source>
        <dbReference type="Proteomes" id="UP001293254"/>
    </source>
</evidence>
<comment type="caution">
    <text evidence="1">The sequence shown here is derived from an EMBL/GenBank/DDBJ whole genome shotgun (WGS) entry which is preliminary data.</text>
</comment>
<accession>A0AAE1YV58</accession>
<proteinExistence type="predicted"/>
<evidence type="ECO:0000313" key="1">
    <source>
        <dbReference type="EMBL" id="KAK4436318.1"/>
    </source>
</evidence>
<sequence length="115" mass="13031">MGKALSDDQVSSMEEAFTLFDADRAGKISKRIVETEEPKNRYPYPLPTGSNPSQFIRLATAAQRRVDPSPAKTESHIAGLQSKICFYRKEEVQERARPYLNRICSIGSYLCILEF</sequence>
<dbReference type="Proteomes" id="UP001293254">
    <property type="component" value="Unassembled WGS sequence"/>
</dbReference>
<protein>
    <recommendedName>
        <fullName evidence="3">EF-hand domain-containing protein</fullName>
    </recommendedName>
</protein>
<dbReference type="Gene3D" id="1.10.238.10">
    <property type="entry name" value="EF-hand"/>
    <property type="match status" value="1"/>
</dbReference>
<keyword evidence="2" id="KW-1185">Reference proteome</keyword>
<gene>
    <name evidence="1" type="ORF">Salat_0795500</name>
</gene>
<dbReference type="AlphaFoldDB" id="A0AAE1YV58"/>
<dbReference type="EMBL" id="JACGWO010000002">
    <property type="protein sequence ID" value="KAK4436318.1"/>
    <property type="molecule type" value="Genomic_DNA"/>
</dbReference>
<organism evidence="1 2">
    <name type="scientific">Sesamum alatum</name>
    <dbReference type="NCBI Taxonomy" id="300844"/>
    <lineage>
        <taxon>Eukaryota</taxon>
        <taxon>Viridiplantae</taxon>
        <taxon>Streptophyta</taxon>
        <taxon>Embryophyta</taxon>
        <taxon>Tracheophyta</taxon>
        <taxon>Spermatophyta</taxon>
        <taxon>Magnoliopsida</taxon>
        <taxon>eudicotyledons</taxon>
        <taxon>Gunneridae</taxon>
        <taxon>Pentapetalae</taxon>
        <taxon>asterids</taxon>
        <taxon>lamiids</taxon>
        <taxon>Lamiales</taxon>
        <taxon>Pedaliaceae</taxon>
        <taxon>Sesamum</taxon>
    </lineage>
</organism>